<dbReference type="Proteomes" id="UP001497383">
    <property type="component" value="Chromosome 2"/>
</dbReference>
<dbReference type="GeneID" id="92206635"/>
<dbReference type="RefSeq" id="XP_066828377.1">
    <property type="nucleotide sequence ID" value="XM_066971327.1"/>
</dbReference>
<sequence length="519" mass="58364">MLDSSPPGYSQPSETLPSYEPSIDLQGLALVKTEFITPYQSNNGVRAWKPVILQVNSTQLKMYSLNTDKKLQDLIVNLYFELNNLKELTIDLNTEYKRNNGVDFSFGRVATRNGGFNVDDLFSGDAYDGGFSTNSDVSKTLFNDSKINKFRNKLKSQKNQKIMNQLKNYYPQLKNNQFLFEPSSIPKEHTNLDKYKGMLIHSYSLSNLQIGEAPSLNQLISAMYKEDQAESSMANNSSLVKYKNTLRLRIEYKQILLQFWSFHSMVTWFRNLTIGRDLSVPLEYRTVSKLKSIPSRYSSRNNALLAATAAAAGYGRGHSLDNNHNNSNNNNNTTVMGDEFMSSGPSSFMLSTAAQQQLLSHKDDGTSASLSDASSVFDASERRSSMVSSSSATSMENSGALVVVINNFKFVSKDNLYTTVEKQYISNCIPNLNSFDKWNGKLVTISNVECFLRDERSYKNKNDVFISYSALGDLVTLFDRKFPHNETQGEGEAAVHPQHNKLCETRTFLIHQNGLVGVH</sequence>
<feature type="region of interest" description="Disordered" evidence="1">
    <location>
        <begin position="318"/>
        <end position="337"/>
    </location>
</feature>
<evidence type="ECO:0000313" key="3">
    <source>
        <dbReference type="Proteomes" id="UP001497383"/>
    </source>
</evidence>
<gene>
    <name evidence="2" type="ORF">LODBEIA_P14390</name>
</gene>
<dbReference type="PANTHER" id="PTHR37283">
    <property type="entry name" value="PH DOMAIN-CONTAINING PROTEIN YHR131C"/>
    <property type="match status" value="1"/>
</dbReference>
<name>A0ABP0ZLQ8_9ASCO</name>
<reference evidence="2 3" key="1">
    <citation type="submission" date="2024-03" db="EMBL/GenBank/DDBJ databases">
        <authorList>
            <person name="Brejova B."/>
        </authorList>
    </citation>
    <scope>NUCLEOTIDE SEQUENCE [LARGE SCALE GENOMIC DNA]</scope>
    <source>
        <strain evidence="2 3">CBS 14171</strain>
    </source>
</reference>
<accession>A0ABP0ZLQ8</accession>
<evidence type="ECO:0000313" key="2">
    <source>
        <dbReference type="EMBL" id="CAK9436925.1"/>
    </source>
</evidence>
<protein>
    <submittedName>
        <fullName evidence="2">Uncharacterized protein</fullName>
    </submittedName>
</protein>
<dbReference type="PANTHER" id="PTHR37283:SF1">
    <property type="entry name" value="PH DOMAIN-CONTAINING PROTEIN YHR131C"/>
    <property type="match status" value="1"/>
</dbReference>
<evidence type="ECO:0000256" key="1">
    <source>
        <dbReference type="SAM" id="MobiDB-lite"/>
    </source>
</evidence>
<dbReference type="EMBL" id="OZ022406">
    <property type="protein sequence ID" value="CAK9436925.1"/>
    <property type="molecule type" value="Genomic_DNA"/>
</dbReference>
<feature type="compositionally biased region" description="Polar residues" evidence="1">
    <location>
        <begin position="7"/>
        <end position="16"/>
    </location>
</feature>
<feature type="region of interest" description="Disordered" evidence="1">
    <location>
        <begin position="1"/>
        <end position="20"/>
    </location>
</feature>
<organism evidence="2 3">
    <name type="scientific">Lodderomyces beijingensis</name>
    <dbReference type="NCBI Taxonomy" id="1775926"/>
    <lineage>
        <taxon>Eukaryota</taxon>
        <taxon>Fungi</taxon>
        <taxon>Dikarya</taxon>
        <taxon>Ascomycota</taxon>
        <taxon>Saccharomycotina</taxon>
        <taxon>Pichiomycetes</taxon>
        <taxon>Debaryomycetaceae</taxon>
        <taxon>Candida/Lodderomyces clade</taxon>
        <taxon>Lodderomyces</taxon>
    </lineage>
</organism>
<keyword evidence="3" id="KW-1185">Reference proteome</keyword>
<proteinExistence type="predicted"/>
<feature type="compositionally biased region" description="Low complexity" evidence="1">
    <location>
        <begin position="322"/>
        <end position="332"/>
    </location>
</feature>